<reference evidence="1 2" key="1">
    <citation type="submission" date="2019-02" db="EMBL/GenBank/DDBJ databases">
        <title>Deep-cultivation of Planctomycetes and their phenomic and genomic characterization uncovers novel biology.</title>
        <authorList>
            <person name="Wiegand S."/>
            <person name="Jogler M."/>
            <person name="Boedeker C."/>
            <person name="Pinto D."/>
            <person name="Vollmers J."/>
            <person name="Rivas-Marin E."/>
            <person name="Kohn T."/>
            <person name="Peeters S.H."/>
            <person name="Heuer A."/>
            <person name="Rast P."/>
            <person name="Oberbeckmann S."/>
            <person name="Bunk B."/>
            <person name="Jeske O."/>
            <person name="Meyerdierks A."/>
            <person name="Storesund J.E."/>
            <person name="Kallscheuer N."/>
            <person name="Luecker S."/>
            <person name="Lage O.M."/>
            <person name="Pohl T."/>
            <person name="Merkel B.J."/>
            <person name="Hornburger P."/>
            <person name="Mueller R.-W."/>
            <person name="Bruemmer F."/>
            <person name="Labrenz M."/>
            <person name="Spormann A.M."/>
            <person name="Op den Camp H."/>
            <person name="Overmann J."/>
            <person name="Amann R."/>
            <person name="Jetten M.S.M."/>
            <person name="Mascher T."/>
            <person name="Medema M.H."/>
            <person name="Devos D.P."/>
            <person name="Kaster A.-K."/>
            <person name="Ovreas L."/>
            <person name="Rohde M."/>
            <person name="Galperin M.Y."/>
            <person name="Jogler C."/>
        </authorList>
    </citation>
    <scope>NUCLEOTIDE SEQUENCE [LARGE SCALE GENOMIC DNA]</scope>
    <source>
        <strain evidence="1 2">ETA_A8</strain>
    </source>
</reference>
<dbReference type="Proteomes" id="UP000315017">
    <property type="component" value="Chromosome"/>
</dbReference>
<dbReference type="AlphaFoldDB" id="A0A517Y6A7"/>
<name>A0A517Y6A7_9BACT</name>
<protein>
    <submittedName>
        <fullName evidence="1">Uncharacterized protein</fullName>
    </submittedName>
</protein>
<gene>
    <name evidence="1" type="ORF">ETAA8_08390</name>
</gene>
<keyword evidence="2" id="KW-1185">Reference proteome</keyword>
<sequence length="43" mass="4880">MLFEVASAATIWHVVTTNTRAAMPRKPLRCATLVDVQRSYKMD</sequence>
<dbReference type="KEGG" id="aagg:ETAA8_08390"/>
<organism evidence="1 2">
    <name type="scientific">Anatilimnocola aggregata</name>
    <dbReference type="NCBI Taxonomy" id="2528021"/>
    <lineage>
        <taxon>Bacteria</taxon>
        <taxon>Pseudomonadati</taxon>
        <taxon>Planctomycetota</taxon>
        <taxon>Planctomycetia</taxon>
        <taxon>Pirellulales</taxon>
        <taxon>Pirellulaceae</taxon>
        <taxon>Anatilimnocola</taxon>
    </lineage>
</organism>
<dbReference type="EMBL" id="CP036274">
    <property type="protein sequence ID" value="QDU25768.1"/>
    <property type="molecule type" value="Genomic_DNA"/>
</dbReference>
<accession>A0A517Y6A7</accession>
<proteinExistence type="predicted"/>
<evidence type="ECO:0000313" key="1">
    <source>
        <dbReference type="EMBL" id="QDU25768.1"/>
    </source>
</evidence>
<evidence type="ECO:0000313" key="2">
    <source>
        <dbReference type="Proteomes" id="UP000315017"/>
    </source>
</evidence>